<keyword evidence="2" id="KW-0378">Hydrolase</keyword>
<dbReference type="GO" id="GO:0008233">
    <property type="term" value="F:peptidase activity"/>
    <property type="evidence" value="ECO:0007669"/>
    <property type="project" value="UniProtKB-KW"/>
</dbReference>
<dbReference type="InterPro" id="IPR023562">
    <property type="entry name" value="ClpP/TepA"/>
</dbReference>
<dbReference type="Gene3D" id="3.90.226.10">
    <property type="entry name" value="2-enoyl-CoA Hydratase, Chain A, domain 1"/>
    <property type="match status" value="1"/>
</dbReference>
<evidence type="ECO:0000256" key="1">
    <source>
        <dbReference type="SAM" id="SignalP"/>
    </source>
</evidence>
<sequence>MKKIFTTAVTLAGWLAAFMLPADAALSVTQRTDIRPAKFKSARIIFNGDITAKKSLEFIDALDKLHYASPGLKEITLYINSYGGDMDSGYLLYQAIKNAAIPITAVNISMTASSATMMYCAAKKRLTMPLATFLLHPAAVENLNRQYIKPDELASLKQLSNKGNVIFEQIYRQCTNLNDDEIASLLASESTRLLLNAGQAIERKMAEGISEGLAQADISVIVTDDKA</sequence>
<dbReference type="EMBL" id="JBGFFX010000001">
    <property type="protein sequence ID" value="MEY8769359.1"/>
    <property type="molecule type" value="Genomic_DNA"/>
</dbReference>
<dbReference type="RefSeq" id="WP_369894738.1">
    <property type="nucleotide sequence ID" value="NZ_JBGFFX010000001.1"/>
</dbReference>
<evidence type="ECO:0000313" key="3">
    <source>
        <dbReference type="Proteomes" id="UP001565243"/>
    </source>
</evidence>
<organism evidence="2 3">
    <name type="scientific">Erwinia aeris</name>
    <dbReference type="NCBI Taxonomy" id="3239803"/>
    <lineage>
        <taxon>Bacteria</taxon>
        <taxon>Pseudomonadati</taxon>
        <taxon>Pseudomonadota</taxon>
        <taxon>Gammaproteobacteria</taxon>
        <taxon>Enterobacterales</taxon>
        <taxon>Erwiniaceae</taxon>
        <taxon>Erwinia</taxon>
    </lineage>
</organism>
<keyword evidence="3" id="KW-1185">Reference proteome</keyword>
<dbReference type="InterPro" id="IPR029045">
    <property type="entry name" value="ClpP/crotonase-like_dom_sf"/>
</dbReference>
<dbReference type="SUPFAM" id="SSF52096">
    <property type="entry name" value="ClpP/crotonase"/>
    <property type="match status" value="1"/>
</dbReference>
<reference evidence="2 3" key="1">
    <citation type="submission" date="2024-07" db="EMBL/GenBank/DDBJ databases">
        <authorList>
            <person name="Hebao G."/>
        </authorList>
    </citation>
    <scope>NUCLEOTIDE SEQUENCE [LARGE SCALE GENOMIC DNA]</scope>
    <source>
        <strain evidence="2 3">ACCC 02193</strain>
    </source>
</reference>
<comment type="caution">
    <text evidence="2">The sequence shown here is derived from an EMBL/GenBank/DDBJ whole genome shotgun (WGS) entry which is preliminary data.</text>
</comment>
<accession>A0ABV4E399</accession>
<keyword evidence="1" id="KW-0732">Signal</keyword>
<feature type="chain" id="PRO_5046004357" evidence="1">
    <location>
        <begin position="25"/>
        <end position="227"/>
    </location>
</feature>
<dbReference type="Pfam" id="PF00574">
    <property type="entry name" value="CLP_protease"/>
    <property type="match status" value="1"/>
</dbReference>
<dbReference type="GO" id="GO:0006508">
    <property type="term" value="P:proteolysis"/>
    <property type="evidence" value="ECO:0007669"/>
    <property type="project" value="UniProtKB-KW"/>
</dbReference>
<name>A0ABV4E399_9GAMM</name>
<gene>
    <name evidence="2" type="ORF">AB6T85_02740</name>
</gene>
<proteinExistence type="predicted"/>
<dbReference type="Proteomes" id="UP001565243">
    <property type="component" value="Unassembled WGS sequence"/>
</dbReference>
<feature type="signal peptide" evidence="1">
    <location>
        <begin position="1"/>
        <end position="24"/>
    </location>
</feature>
<keyword evidence="2" id="KW-0645">Protease</keyword>
<protein>
    <submittedName>
        <fullName evidence="2">ATP-dependent Clp protease proteolytic subunit</fullName>
    </submittedName>
</protein>
<evidence type="ECO:0000313" key="2">
    <source>
        <dbReference type="EMBL" id="MEY8769359.1"/>
    </source>
</evidence>